<name>A0A4Y2SYX2_ARAVE</name>
<evidence type="ECO:0000313" key="2">
    <source>
        <dbReference type="EMBL" id="GBN92466.1"/>
    </source>
</evidence>
<sequence>MSSHRKHQNSPTAHGEMKNRRGKDILFSIEFRDGKAVFSQAQ</sequence>
<feature type="non-terminal residue" evidence="2">
    <location>
        <position position="42"/>
    </location>
</feature>
<accession>A0A4Y2SYX2</accession>
<dbReference type="EMBL" id="BGPR01024398">
    <property type="protein sequence ID" value="GBN92466.1"/>
    <property type="molecule type" value="Genomic_DNA"/>
</dbReference>
<proteinExistence type="predicted"/>
<reference evidence="2 3" key="1">
    <citation type="journal article" date="2019" name="Sci. Rep.">
        <title>Orb-weaving spider Araneus ventricosus genome elucidates the spidroin gene catalogue.</title>
        <authorList>
            <person name="Kono N."/>
            <person name="Nakamura H."/>
            <person name="Ohtoshi R."/>
            <person name="Moran D.A.P."/>
            <person name="Shinohara A."/>
            <person name="Yoshida Y."/>
            <person name="Fujiwara M."/>
            <person name="Mori M."/>
            <person name="Tomita M."/>
            <person name="Arakawa K."/>
        </authorList>
    </citation>
    <scope>NUCLEOTIDE SEQUENCE [LARGE SCALE GENOMIC DNA]</scope>
</reference>
<comment type="caution">
    <text evidence="2">The sequence shown here is derived from an EMBL/GenBank/DDBJ whole genome shotgun (WGS) entry which is preliminary data.</text>
</comment>
<keyword evidence="3" id="KW-1185">Reference proteome</keyword>
<organism evidence="2 3">
    <name type="scientific">Araneus ventricosus</name>
    <name type="common">Orbweaver spider</name>
    <name type="synonym">Epeira ventricosa</name>
    <dbReference type="NCBI Taxonomy" id="182803"/>
    <lineage>
        <taxon>Eukaryota</taxon>
        <taxon>Metazoa</taxon>
        <taxon>Ecdysozoa</taxon>
        <taxon>Arthropoda</taxon>
        <taxon>Chelicerata</taxon>
        <taxon>Arachnida</taxon>
        <taxon>Araneae</taxon>
        <taxon>Araneomorphae</taxon>
        <taxon>Entelegynae</taxon>
        <taxon>Araneoidea</taxon>
        <taxon>Araneidae</taxon>
        <taxon>Araneus</taxon>
    </lineage>
</organism>
<dbReference type="Proteomes" id="UP000499080">
    <property type="component" value="Unassembled WGS sequence"/>
</dbReference>
<feature type="region of interest" description="Disordered" evidence="1">
    <location>
        <begin position="1"/>
        <end position="22"/>
    </location>
</feature>
<gene>
    <name evidence="2" type="ORF">AVEN_5661_1</name>
</gene>
<dbReference type="AlphaFoldDB" id="A0A4Y2SYX2"/>
<protein>
    <submittedName>
        <fullName evidence="2">Uncharacterized protein</fullName>
    </submittedName>
</protein>
<evidence type="ECO:0000256" key="1">
    <source>
        <dbReference type="SAM" id="MobiDB-lite"/>
    </source>
</evidence>
<evidence type="ECO:0000313" key="3">
    <source>
        <dbReference type="Proteomes" id="UP000499080"/>
    </source>
</evidence>